<proteinExistence type="predicted"/>
<evidence type="ECO:0000313" key="2">
    <source>
        <dbReference type="Proteomes" id="UP000011750"/>
    </source>
</evidence>
<dbReference type="Proteomes" id="UP000011750">
    <property type="component" value="Chromosome A08"/>
</dbReference>
<keyword evidence="2" id="KW-1185">Reference proteome</keyword>
<reference evidence="1 2" key="2">
    <citation type="journal article" date="2018" name="Hortic Res">
        <title>Improved Brassica rapa reference genome by single-molecule sequencing and chromosome conformation capture technologies.</title>
        <authorList>
            <person name="Zhang L."/>
            <person name="Cai X."/>
            <person name="Wu J."/>
            <person name="Liu M."/>
            <person name="Grob S."/>
            <person name="Cheng F."/>
            <person name="Liang J."/>
            <person name="Cai C."/>
            <person name="Liu Z."/>
            <person name="Liu B."/>
            <person name="Wang F."/>
            <person name="Li S."/>
            <person name="Liu F."/>
            <person name="Li X."/>
            <person name="Cheng L."/>
            <person name="Yang W."/>
            <person name="Li M.H."/>
            <person name="Grossniklaus U."/>
            <person name="Zheng H."/>
            <person name="Wang X."/>
        </authorList>
    </citation>
    <scope>NUCLEOTIDE SEQUENCE [LARGE SCALE GENOMIC DNA]</scope>
    <source>
        <strain evidence="1 2">cv. Chiifu-401-42</strain>
    </source>
</reference>
<dbReference type="AlphaFoldDB" id="M4DWN6"/>
<dbReference type="EnsemblPlants" id="Bra020930.1">
    <property type="protein sequence ID" value="Bra020930.1-P"/>
    <property type="gene ID" value="Bra020930"/>
</dbReference>
<evidence type="ECO:0000313" key="1">
    <source>
        <dbReference type="EnsemblPlants" id="Bra020930.1-P"/>
    </source>
</evidence>
<organism evidence="1 2">
    <name type="scientific">Brassica campestris</name>
    <name type="common">Field mustard</name>
    <dbReference type="NCBI Taxonomy" id="3711"/>
    <lineage>
        <taxon>Eukaryota</taxon>
        <taxon>Viridiplantae</taxon>
        <taxon>Streptophyta</taxon>
        <taxon>Embryophyta</taxon>
        <taxon>Tracheophyta</taxon>
        <taxon>Spermatophyta</taxon>
        <taxon>Magnoliopsida</taxon>
        <taxon>eudicotyledons</taxon>
        <taxon>Gunneridae</taxon>
        <taxon>Pentapetalae</taxon>
        <taxon>rosids</taxon>
        <taxon>malvids</taxon>
        <taxon>Brassicales</taxon>
        <taxon>Brassicaceae</taxon>
        <taxon>Brassiceae</taxon>
        <taxon>Brassica</taxon>
    </lineage>
</organism>
<name>M4DWN6_BRACM</name>
<reference evidence="1 2" key="1">
    <citation type="journal article" date="2011" name="Nat. Genet.">
        <title>The genome of the mesopolyploid crop species Brassica rapa.</title>
        <authorList>
            <consortium name="Brassica rapa Genome Sequencing Project Consortium"/>
            <person name="Wang X."/>
            <person name="Wang H."/>
            <person name="Wang J."/>
            <person name="Sun R."/>
            <person name="Wu J."/>
            <person name="Liu S."/>
            <person name="Bai Y."/>
            <person name="Mun J.H."/>
            <person name="Bancroft I."/>
            <person name="Cheng F."/>
            <person name="Huang S."/>
            <person name="Li X."/>
            <person name="Hua W."/>
            <person name="Wang J."/>
            <person name="Wang X."/>
            <person name="Freeling M."/>
            <person name="Pires J.C."/>
            <person name="Paterson A.H."/>
            <person name="Chalhoub B."/>
            <person name="Wang B."/>
            <person name="Hayward A."/>
            <person name="Sharpe A.G."/>
            <person name="Park B.S."/>
            <person name="Weisshaar B."/>
            <person name="Liu B."/>
            <person name="Li B."/>
            <person name="Liu B."/>
            <person name="Tong C."/>
            <person name="Song C."/>
            <person name="Duran C."/>
            <person name="Peng C."/>
            <person name="Geng C."/>
            <person name="Koh C."/>
            <person name="Lin C."/>
            <person name="Edwards D."/>
            <person name="Mu D."/>
            <person name="Shen D."/>
            <person name="Soumpourou E."/>
            <person name="Li F."/>
            <person name="Fraser F."/>
            <person name="Conant G."/>
            <person name="Lassalle G."/>
            <person name="King G.J."/>
            <person name="Bonnema G."/>
            <person name="Tang H."/>
            <person name="Wang H."/>
            <person name="Belcram H."/>
            <person name="Zhou H."/>
            <person name="Hirakawa H."/>
            <person name="Abe H."/>
            <person name="Guo H."/>
            <person name="Wang H."/>
            <person name="Jin H."/>
            <person name="Parkin I.A."/>
            <person name="Batley J."/>
            <person name="Kim J.S."/>
            <person name="Just J."/>
            <person name="Li J."/>
            <person name="Xu J."/>
            <person name="Deng J."/>
            <person name="Kim J.A."/>
            <person name="Li J."/>
            <person name="Yu J."/>
            <person name="Meng J."/>
            <person name="Wang J."/>
            <person name="Min J."/>
            <person name="Poulain J."/>
            <person name="Wang J."/>
            <person name="Hatakeyama K."/>
            <person name="Wu K."/>
            <person name="Wang L."/>
            <person name="Fang L."/>
            <person name="Trick M."/>
            <person name="Links M.G."/>
            <person name="Zhao M."/>
            <person name="Jin M."/>
            <person name="Ramchiary N."/>
            <person name="Drou N."/>
            <person name="Berkman P.J."/>
            <person name="Cai Q."/>
            <person name="Huang Q."/>
            <person name="Li R."/>
            <person name="Tabata S."/>
            <person name="Cheng S."/>
            <person name="Zhang S."/>
            <person name="Zhang S."/>
            <person name="Huang S."/>
            <person name="Sato S."/>
            <person name="Sun S."/>
            <person name="Kwon S.J."/>
            <person name="Choi S.R."/>
            <person name="Lee T.H."/>
            <person name="Fan W."/>
            <person name="Zhao X."/>
            <person name="Tan X."/>
            <person name="Xu X."/>
            <person name="Wang Y."/>
            <person name="Qiu Y."/>
            <person name="Yin Y."/>
            <person name="Li Y."/>
            <person name="Du Y."/>
            <person name="Liao Y."/>
            <person name="Lim Y."/>
            <person name="Narusaka Y."/>
            <person name="Wang Y."/>
            <person name="Wang Z."/>
            <person name="Li Z."/>
            <person name="Wang Z."/>
            <person name="Xiong Z."/>
            <person name="Zhang Z."/>
        </authorList>
    </citation>
    <scope>NUCLEOTIDE SEQUENCE [LARGE SCALE GENOMIC DNA]</scope>
    <source>
        <strain evidence="1 2">cv. Chiifu-401-42</strain>
    </source>
</reference>
<dbReference type="InParanoid" id="M4DWN6"/>
<sequence length="137" mass="14621">MRHGYYESLMASSYAMELQRIYGVPGSEFTGYQPTNLNIQESGDQEIPQYQLPLEVSPTASSTEINTRGTVIAQINNSTLGTGSGHCKTISDIGETSTQVKAQHDIYGDGPGTSDVVAQGSHLDADDLVDGKPPGEQ</sequence>
<dbReference type="Gramene" id="Bra020930.1">
    <property type="protein sequence ID" value="Bra020930.1-P"/>
    <property type="gene ID" value="Bra020930"/>
</dbReference>
<dbReference type="HOGENOM" id="CLU_1868021_0_0_1"/>
<reference evidence="1" key="3">
    <citation type="submission" date="2023-03" db="UniProtKB">
        <authorList>
            <consortium name="EnsemblPlants"/>
        </authorList>
    </citation>
    <scope>IDENTIFICATION</scope>
    <source>
        <strain evidence="1">cv. Chiifu-401-42</strain>
    </source>
</reference>
<protein>
    <submittedName>
        <fullName evidence="1">Uncharacterized protein</fullName>
    </submittedName>
</protein>
<accession>M4DWN6</accession>